<dbReference type="Gene3D" id="2.60.40.10">
    <property type="entry name" value="Immunoglobulins"/>
    <property type="match status" value="1"/>
</dbReference>
<dbReference type="Proteomes" id="UP000010433">
    <property type="component" value="Unassembled WGS sequence"/>
</dbReference>
<dbReference type="HOGENOM" id="CLU_1702685_0_0_10"/>
<name>L1NC80_9BACT</name>
<proteinExistence type="predicted"/>
<accession>L1NC80</accession>
<sequence length="154" mass="16543">MQQYPPLTVVAHTVVLELPQEGATLGSDLTVEGGDGTYSYLWTDADGHTLGTSSTLYINRAGSYYLKVTDAHQCSVSTLFTATTSNAVILSHEVKTTPVRIHILDMAGTMVKKITGIVPDMPTNPAALQLPSGVYLVNYIYTDGTALTKRILIP</sequence>
<reference evidence="1 2" key="1">
    <citation type="submission" date="2012-05" db="EMBL/GenBank/DDBJ databases">
        <authorList>
            <person name="Weinstock G."/>
            <person name="Sodergren E."/>
            <person name="Lobos E.A."/>
            <person name="Fulton L."/>
            <person name="Fulton R."/>
            <person name="Courtney L."/>
            <person name="Fronick C."/>
            <person name="O'Laughlin M."/>
            <person name="Godfrey J."/>
            <person name="Wilson R.M."/>
            <person name="Miner T."/>
            <person name="Farmer C."/>
            <person name="Delehaunty K."/>
            <person name="Cordes M."/>
            <person name="Minx P."/>
            <person name="Tomlinson C."/>
            <person name="Chen J."/>
            <person name="Wollam A."/>
            <person name="Pepin K.H."/>
            <person name="Bhonagiri V."/>
            <person name="Zhang X."/>
            <person name="Suruliraj S."/>
            <person name="Warren W."/>
            <person name="Mitreva M."/>
            <person name="Mardis E.R."/>
            <person name="Wilson R.K."/>
        </authorList>
    </citation>
    <scope>NUCLEOTIDE SEQUENCE [LARGE SCALE GENOMIC DNA]</scope>
    <source>
        <strain evidence="1 2">F0055</strain>
    </source>
</reference>
<evidence type="ECO:0000313" key="2">
    <source>
        <dbReference type="Proteomes" id="UP000010433"/>
    </source>
</evidence>
<dbReference type="AlphaFoldDB" id="L1NC80"/>
<dbReference type="PATRIC" id="fig|1127699.3.peg.1057"/>
<protein>
    <recommendedName>
        <fullName evidence="3">Secretion system C-terminal sorting domain-containing protein</fullName>
    </recommendedName>
</protein>
<dbReference type="STRING" id="1127699.HMPREF9151_01147"/>
<keyword evidence="2" id="KW-1185">Reference proteome</keyword>
<evidence type="ECO:0000313" key="1">
    <source>
        <dbReference type="EMBL" id="EKY00978.1"/>
    </source>
</evidence>
<comment type="caution">
    <text evidence="1">The sequence shown here is derived from an EMBL/GenBank/DDBJ whole genome shotgun (WGS) entry which is preliminary data.</text>
</comment>
<evidence type="ECO:0008006" key="3">
    <source>
        <dbReference type="Google" id="ProtNLM"/>
    </source>
</evidence>
<gene>
    <name evidence="1" type="ORF">HMPREF9151_01147</name>
</gene>
<dbReference type="EMBL" id="AMEP01000081">
    <property type="protein sequence ID" value="EKY00978.1"/>
    <property type="molecule type" value="Genomic_DNA"/>
</dbReference>
<dbReference type="InterPro" id="IPR013783">
    <property type="entry name" value="Ig-like_fold"/>
</dbReference>
<organism evidence="1 2">
    <name type="scientific">Hoylesella saccharolytica F0055</name>
    <dbReference type="NCBI Taxonomy" id="1127699"/>
    <lineage>
        <taxon>Bacteria</taxon>
        <taxon>Pseudomonadati</taxon>
        <taxon>Bacteroidota</taxon>
        <taxon>Bacteroidia</taxon>
        <taxon>Bacteroidales</taxon>
        <taxon>Prevotellaceae</taxon>
        <taxon>Hoylesella</taxon>
    </lineage>
</organism>